<reference evidence="1" key="1">
    <citation type="submission" date="2011-11" db="EMBL/GenBank/DDBJ databases">
        <title>Improved High-Quality Draft sequence of Desulfovibrio sp. U5L.</title>
        <authorList>
            <consortium name="US DOE Joint Genome Institute"/>
            <person name="Lucas S."/>
            <person name="Han J."/>
            <person name="Lapidus A."/>
            <person name="Cheng J.-F."/>
            <person name="Goodwin L."/>
            <person name="Pitluck S."/>
            <person name="Peters L."/>
            <person name="Ovchinnikova G."/>
            <person name="Held B."/>
            <person name="Detter J.C."/>
            <person name="Han C."/>
            <person name="Tapia R."/>
            <person name="Land M."/>
            <person name="Hauser L."/>
            <person name="Kyrpides N."/>
            <person name="Ivanova N."/>
            <person name="Pagani I."/>
            <person name="Gabster J."/>
            <person name="Walker C."/>
            <person name="Stolyar S."/>
            <person name="Stahl D."/>
            <person name="Arkin A."/>
            <person name="Dehal P."/>
            <person name="Hazen T."/>
            <person name="Woyke T."/>
        </authorList>
    </citation>
    <scope>NUCLEOTIDE SEQUENCE [LARGE SCALE GENOMIC DNA]</scope>
    <source>
        <strain evidence="1">U5L</strain>
    </source>
</reference>
<protein>
    <submittedName>
        <fullName evidence="1">Uncharacterized protein</fullName>
    </submittedName>
</protein>
<dbReference type="AlphaFoldDB" id="I2PZY6"/>
<proteinExistence type="predicted"/>
<evidence type="ECO:0000313" key="1">
    <source>
        <dbReference type="EMBL" id="EIG53092.1"/>
    </source>
</evidence>
<gene>
    <name evidence="1" type="ORF">DesU5LDRAFT_1401</name>
</gene>
<accession>I2PZY6</accession>
<name>I2PZY6_9BACT</name>
<dbReference type="EMBL" id="JH600068">
    <property type="protein sequence ID" value="EIG53092.1"/>
    <property type="molecule type" value="Genomic_DNA"/>
</dbReference>
<dbReference type="HOGENOM" id="CLU_2492830_0_0_7"/>
<organism evidence="1">
    <name type="scientific">Desulfovibrio sp. U5L</name>
    <dbReference type="NCBI Taxonomy" id="596152"/>
    <lineage>
        <taxon>Bacteria</taxon>
        <taxon>Pseudomonadati</taxon>
        <taxon>Thermodesulfobacteriota</taxon>
        <taxon>Desulfovibrionia</taxon>
        <taxon>Desulfovibrionales</taxon>
        <taxon>Desulfovibrionaceae</taxon>
        <taxon>Desulfovibrio</taxon>
    </lineage>
</organism>
<dbReference type="STRING" id="596152.DesU5LDRAFT_1401"/>
<sequence>MTLPTADDVFGPATAALPSADDVFGPSDLPTADDVFGKERNAALRTLDTLAEASGKVTEGVKAGGKEAARGPPVGEGFFWGSYLSG</sequence>